<keyword evidence="6" id="KW-0597">Phosphoprotein</keyword>
<dbReference type="FunFam" id="2.30.30.1020:FF:000006">
    <property type="entry name" value="CCR4-NOT transcription complex, subunit 3"/>
    <property type="match status" value="1"/>
</dbReference>
<dbReference type="RefSeq" id="XP_056046276.1">
    <property type="nucleotide sequence ID" value="XM_056190279.1"/>
</dbReference>
<feature type="coiled-coil region" evidence="11">
    <location>
        <begin position="126"/>
        <end position="160"/>
    </location>
</feature>
<dbReference type="GO" id="GO:0006355">
    <property type="term" value="P:regulation of DNA-templated transcription"/>
    <property type="evidence" value="ECO:0007669"/>
    <property type="project" value="InterPro"/>
</dbReference>
<evidence type="ECO:0000256" key="5">
    <source>
        <dbReference type="ARBA" id="ARBA00022491"/>
    </source>
</evidence>
<feature type="region of interest" description="Disordered" evidence="12">
    <location>
        <begin position="498"/>
        <end position="522"/>
    </location>
</feature>
<evidence type="ECO:0000256" key="12">
    <source>
        <dbReference type="SAM" id="MobiDB-lite"/>
    </source>
</evidence>
<dbReference type="Gene3D" id="2.30.30.1020">
    <property type="entry name" value="CCR4-NOT complex subunit 2/3/5, C-terminal domain"/>
    <property type="match status" value="1"/>
</dbReference>
<feature type="coiled-coil region" evidence="11">
    <location>
        <begin position="35"/>
        <end position="62"/>
    </location>
</feature>
<comment type="subcellular location">
    <subcellularLocation>
        <location evidence="2 10">Cytoplasm</location>
    </subcellularLocation>
    <subcellularLocation>
        <location evidence="1 10">Nucleus</location>
    </subcellularLocation>
</comment>
<comment type="function">
    <text evidence="10">Acts as component of the CCR4-NOT core complex, which in the nucleus seems to be a general transcription factor, and in the cytoplasm the major mRNA deadenylase involved in mRNA turnover. The NOT protein subcomplex negatively regulates the basal and activated transcription of many genes. Preferentially affects TC-type TATA element-dependent transcription. Could directly or indirectly inhibit component(s) of the general transcription machinery.</text>
</comment>
<dbReference type="GO" id="GO:0000932">
    <property type="term" value="C:P-body"/>
    <property type="evidence" value="ECO:0007669"/>
    <property type="project" value="UniProtKB-UniRule"/>
</dbReference>
<keyword evidence="7 10" id="KW-0805">Transcription regulation</keyword>
<dbReference type="PANTHER" id="PTHR23326">
    <property type="entry name" value="CCR4 NOT-RELATED"/>
    <property type="match status" value="1"/>
</dbReference>
<evidence type="ECO:0000256" key="9">
    <source>
        <dbReference type="ARBA" id="ARBA00023242"/>
    </source>
</evidence>
<dbReference type="GO" id="GO:0005634">
    <property type="term" value="C:nucleus"/>
    <property type="evidence" value="ECO:0007669"/>
    <property type="project" value="UniProtKB-SubCell"/>
</dbReference>
<dbReference type="Proteomes" id="UP001217417">
    <property type="component" value="Unassembled WGS sequence"/>
</dbReference>
<evidence type="ECO:0000256" key="6">
    <source>
        <dbReference type="ARBA" id="ARBA00022553"/>
    </source>
</evidence>
<feature type="domain" description="NOT2/NOT3/NOT5 C-terminal" evidence="14">
    <location>
        <begin position="494"/>
        <end position="621"/>
    </location>
</feature>
<dbReference type="Pfam" id="PF04065">
    <property type="entry name" value="Not3"/>
    <property type="match status" value="1"/>
</dbReference>
<feature type="compositionally biased region" description="Polar residues" evidence="12">
    <location>
        <begin position="387"/>
        <end position="405"/>
    </location>
</feature>
<comment type="caution">
    <text evidence="15">The sequence shown here is derived from an EMBL/GenBank/DDBJ whole genome shotgun (WGS) entry which is preliminary data.</text>
</comment>
<comment type="similarity">
    <text evidence="3 10">Belongs to the CNOT2/3/5 family.</text>
</comment>
<dbReference type="PIRSF" id="PIRSF005290">
    <property type="entry name" value="NOT_su_3_5"/>
    <property type="match status" value="1"/>
</dbReference>
<keyword evidence="9 10" id="KW-0539">Nucleus</keyword>
<evidence type="ECO:0000256" key="4">
    <source>
        <dbReference type="ARBA" id="ARBA00022490"/>
    </source>
</evidence>
<dbReference type="GeneID" id="80885445"/>
<dbReference type="InterPro" id="IPR038635">
    <property type="entry name" value="CCR4-NOT_su2/3/5_C_sf"/>
</dbReference>
<keyword evidence="16" id="KW-1185">Reference proteome</keyword>
<evidence type="ECO:0000313" key="15">
    <source>
        <dbReference type="EMBL" id="KAJ8102826.1"/>
    </source>
</evidence>
<evidence type="ECO:0000256" key="11">
    <source>
        <dbReference type="SAM" id="Coils"/>
    </source>
</evidence>
<dbReference type="EMBL" id="JARPMG010000002">
    <property type="protein sequence ID" value="KAJ8102826.1"/>
    <property type="molecule type" value="Genomic_DNA"/>
</dbReference>
<feature type="region of interest" description="Disordered" evidence="12">
    <location>
        <begin position="366"/>
        <end position="420"/>
    </location>
</feature>
<dbReference type="GO" id="GO:0000289">
    <property type="term" value="P:nuclear-transcribed mRNA poly(A) tail shortening"/>
    <property type="evidence" value="ECO:0007669"/>
    <property type="project" value="UniProtKB-ARBA"/>
</dbReference>
<organism evidence="15 16">
    <name type="scientific">Lipomyces tetrasporus</name>
    <dbReference type="NCBI Taxonomy" id="54092"/>
    <lineage>
        <taxon>Eukaryota</taxon>
        <taxon>Fungi</taxon>
        <taxon>Dikarya</taxon>
        <taxon>Ascomycota</taxon>
        <taxon>Saccharomycotina</taxon>
        <taxon>Lipomycetes</taxon>
        <taxon>Lipomycetales</taxon>
        <taxon>Lipomycetaceae</taxon>
        <taxon>Lipomyces</taxon>
    </lineage>
</organism>
<keyword evidence="10" id="KW-0010">Activator</keyword>
<dbReference type="AlphaFoldDB" id="A0AAD7QX24"/>
<proteinExistence type="inferred from homology"/>
<evidence type="ECO:0000259" key="13">
    <source>
        <dbReference type="Pfam" id="PF04065"/>
    </source>
</evidence>
<keyword evidence="4 10" id="KW-0963">Cytoplasm</keyword>
<dbReference type="Pfam" id="PF04153">
    <property type="entry name" value="NOT2_3_5_C"/>
    <property type="match status" value="1"/>
</dbReference>
<keyword evidence="11" id="KW-0175">Coiled coil</keyword>
<gene>
    <name evidence="15" type="ORF">POJ06DRAFT_287935</name>
</gene>
<feature type="region of interest" description="Disordered" evidence="12">
    <location>
        <begin position="244"/>
        <end position="278"/>
    </location>
</feature>
<keyword evidence="5 10" id="KW-0678">Repressor</keyword>
<evidence type="ECO:0000313" key="16">
    <source>
        <dbReference type="Proteomes" id="UP001217417"/>
    </source>
</evidence>
<evidence type="ECO:0000259" key="14">
    <source>
        <dbReference type="Pfam" id="PF04153"/>
    </source>
</evidence>
<evidence type="ECO:0000256" key="3">
    <source>
        <dbReference type="ARBA" id="ARBA00007682"/>
    </source>
</evidence>
<evidence type="ECO:0000256" key="10">
    <source>
        <dbReference type="PIRNR" id="PIRNR005290"/>
    </source>
</evidence>
<feature type="domain" description="CCR4-Not complex component Not N-terminal" evidence="13">
    <location>
        <begin position="5"/>
        <end position="233"/>
    </location>
</feature>
<evidence type="ECO:0000256" key="7">
    <source>
        <dbReference type="ARBA" id="ARBA00023015"/>
    </source>
</evidence>
<feature type="compositionally biased region" description="Polar residues" evidence="12">
    <location>
        <begin position="247"/>
        <end position="257"/>
    </location>
</feature>
<dbReference type="InterPro" id="IPR040168">
    <property type="entry name" value="Not2/3/5"/>
</dbReference>
<sequence length="625" mass="70659">MTMAQRKLQQEIDRVFKRVAEGVQAFDGVYDKLMMTSNQAQKEKLEQDLKREIKKLQRLRDQIKTWMGSNDIKDKKALSDQRKLIETQMERFKACEKEMKTKAYSKEGLTASLRLDPREKEKQEMGQFLTSMIDDLDRQVETLEAEVESLQATAKRGKKDTSKAERIAEIERVIDRHKWHQGKLEVILRLLENGNLEVDQVANIQEDVKYYVESNQDVDFAEDEEIYDGLNLDEEEEMYGMNDINDHLSSQDTQSIQDEPEKEKEPTPTPKKPEPIRKVSIKSPVVSHAAVVPNVLPTATSTSMKPAPVPSRPAGEGLKYASAAAAAAAATPGLMPLPPPPSSVSAANKIISEKAQAAAPIAGAARGTGSAATSPAIAPATVPASPWQNGSSEETKLAETTNTSAKLDATDSKQASRFQSPVPQKEIFGFKDIETELSKIGNDIAPPSDETASDDSIFRLPSGLEDLISCFEAAKDRVESPPPLSSISKLLQTSLNHCPDSTDASKPRHYHPKTPFPTSPHFPQEPLPIFDDPLLFEKLDIDTLFYVFYYRQGTYQQYLAARELKRQSWRFHKKFLTWFQRHEEPKVITDDYEQGTYRYFDFEGTWLQRRKANFEFEYQYLEDEI</sequence>
<dbReference type="InterPro" id="IPR007282">
    <property type="entry name" value="NOT2/3/5_C"/>
</dbReference>
<evidence type="ECO:0000256" key="2">
    <source>
        <dbReference type="ARBA" id="ARBA00004496"/>
    </source>
</evidence>
<dbReference type="InterPro" id="IPR007207">
    <property type="entry name" value="Not_N"/>
</dbReference>
<dbReference type="GO" id="GO:0030015">
    <property type="term" value="C:CCR4-NOT core complex"/>
    <property type="evidence" value="ECO:0007669"/>
    <property type="project" value="UniProtKB-UniRule"/>
</dbReference>
<accession>A0AAD7QX24</accession>
<dbReference type="InterPro" id="IPR012270">
    <property type="entry name" value="CCR4-NOT_su3/5"/>
</dbReference>
<evidence type="ECO:0000256" key="1">
    <source>
        <dbReference type="ARBA" id="ARBA00004123"/>
    </source>
</evidence>
<protein>
    <recommendedName>
        <fullName evidence="10">General negative regulator of transcription subunit</fullName>
    </recommendedName>
</protein>
<name>A0AAD7QX24_9ASCO</name>
<keyword evidence="8 10" id="KW-0804">Transcription</keyword>
<evidence type="ECO:0000256" key="8">
    <source>
        <dbReference type="ARBA" id="ARBA00023163"/>
    </source>
</evidence>
<feature type="compositionally biased region" description="Low complexity" evidence="12">
    <location>
        <begin position="366"/>
        <end position="386"/>
    </location>
</feature>
<feature type="compositionally biased region" description="Basic and acidic residues" evidence="12">
    <location>
        <begin position="259"/>
        <end position="277"/>
    </location>
</feature>
<reference evidence="15" key="1">
    <citation type="submission" date="2023-03" db="EMBL/GenBank/DDBJ databases">
        <title>Near-Complete genome sequence of Lipomyces tetrasporous NRRL Y-64009, an oleaginous yeast capable of growing on lignocellulosic hydrolysates.</title>
        <authorList>
            <consortium name="Lawrence Berkeley National Laboratory"/>
            <person name="Jagtap S.S."/>
            <person name="Liu J.-J."/>
            <person name="Walukiewicz H.E."/>
            <person name="Pangilinan J."/>
            <person name="Lipzen A."/>
            <person name="Ahrendt S."/>
            <person name="Koriabine M."/>
            <person name="Cobaugh K."/>
            <person name="Salamov A."/>
            <person name="Yoshinaga Y."/>
            <person name="Ng V."/>
            <person name="Daum C."/>
            <person name="Grigoriev I.V."/>
            <person name="Slininger P.J."/>
            <person name="Dien B.S."/>
            <person name="Jin Y.-S."/>
            <person name="Rao C.V."/>
        </authorList>
    </citation>
    <scope>NUCLEOTIDE SEQUENCE</scope>
    <source>
        <strain evidence="15">NRRL Y-64009</strain>
    </source>
</reference>